<evidence type="ECO:0000313" key="1">
    <source>
        <dbReference type="EMBL" id="KAA8532191.1"/>
    </source>
</evidence>
<keyword evidence="2" id="KW-1185">Reference proteome</keyword>
<protein>
    <submittedName>
        <fullName evidence="1">Uncharacterized protein</fullName>
    </submittedName>
</protein>
<evidence type="ECO:0000313" key="2">
    <source>
        <dbReference type="Proteomes" id="UP000325577"/>
    </source>
</evidence>
<dbReference type="AlphaFoldDB" id="A0A5J5AT45"/>
<organism evidence="1 2">
    <name type="scientific">Nyssa sinensis</name>
    <dbReference type="NCBI Taxonomy" id="561372"/>
    <lineage>
        <taxon>Eukaryota</taxon>
        <taxon>Viridiplantae</taxon>
        <taxon>Streptophyta</taxon>
        <taxon>Embryophyta</taxon>
        <taxon>Tracheophyta</taxon>
        <taxon>Spermatophyta</taxon>
        <taxon>Magnoliopsida</taxon>
        <taxon>eudicotyledons</taxon>
        <taxon>Gunneridae</taxon>
        <taxon>Pentapetalae</taxon>
        <taxon>asterids</taxon>
        <taxon>Cornales</taxon>
        <taxon>Nyssaceae</taxon>
        <taxon>Nyssa</taxon>
    </lineage>
</organism>
<proteinExistence type="predicted"/>
<sequence length="115" mass="12210">MLKVHEGTSVSETTIIKVGLAETRFHDGKQNQAFLPIFGFEPEIDLKAILGISTFPALYISRDIWFGVVSIAGVSDGVIADPATDTSTIASPTIHVAAATHWHSSSAHDIGSHAI</sequence>
<name>A0A5J5AT45_9ASTE</name>
<gene>
    <name evidence="1" type="ORF">F0562_006667</name>
</gene>
<dbReference type="Proteomes" id="UP000325577">
    <property type="component" value="Linkage Group LG2"/>
</dbReference>
<accession>A0A5J5AT45</accession>
<dbReference type="EMBL" id="CM018043">
    <property type="protein sequence ID" value="KAA8532191.1"/>
    <property type="molecule type" value="Genomic_DNA"/>
</dbReference>
<reference evidence="1 2" key="1">
    <citation type="submission" date="2019-09" db="EMBL/GenBank/DDBJ databases">
        <title>A chromosome-level genome assembly of the Chinese tupelo Nyssa sinensis.</title>
        <authorList>
            <person name="Yang X."/>
            <person name="Kang M."/>
            <person name="Yang Y."/>
            <person name="Xiong H."/>
            <person name="Wang M."/>
            <person name="Zhang Z."/>
            <person name="Wang Z."/>
            <person name="Wu H."/>
            <person name="Ma T."/>
            <person name="Liu J."/>
            <person name="Xi Z."/>
        </authorList>
    </citation>
    <scope>NUCLEOTIDE SEQUENCE [LARGE SCALE GENOMIC DNA]</scope>
    <source>
        <strain evidence="1">J267</strain>
        <tissue evidence="1">Leaf</tissue>
    </source>
</reference>